<dbReference type="Pfam" id="PF01839">
    <property type="entry name" value="FG-GAP"/>
    <property type="match status" value="2"/>
</dbReference>
<dbReference type="Pfam" id="PF20805">
    <property type="entry name" value="Integrin_A_Ig_2"/>
    <property type="match status" value="1"/>
</dbReference>
<dbReference type="InterPro" id="IPR048286">
    <property type="entry name" value="Integrin_alpha_Ig-like_3"/>
</dbReference>
<feature type="region of interest" description="Disordered" evidence="14">
    <location>
        <begin position="1007"/>
        <end position="1046"/>
    </location>
</feature>
<keyword evidence="19" id="KW-1185">Reference proteome</keyword>
<evidence type="ECO:0000256" key="4">
    <source>
        <dbReference type="ARBA" id="ARBA00022729"/>
    </source>
</evidence>
<feature type="repeat" description="FG-GAP" evidence="12">
    <location>
        <begin position="347"/>
        <end position="405"/>
    </location>
</feature>
<evidence type="ECO:0000256" key="1">
    <source>
        <dbReference type="ARBA" id="ARBA00004479"/>
    </source>
</evidence>
<evidence type="ECO:0000313" key="19">
    <source>
        <dbReference type="Proteomes" id="UP001634394"/>
    </source>
</evidence>
<keyword evidence="4" id="KW-0732">Signal</keyword>
<keyword evidence="8 13" id="KW-0401">Integrin</keyword>
<dbReference type="AlphaFoldDB" id="A0ABD3T7I4"/>
<evidence type="ECO:0000259" key="16">
    <source>
        <dbReference type="Pfam" id="PF20805"/>
    </source>
</evidence>
<feature type="transmembrane region" description="Helical" evidence="13">
    <location>
        <begin position="972"/>
        <end position="996"/>
    </location>
</feature>
<feature type="compositionally biased region" description="Basic and acidic residues" evidence="14">
    <location>
        <begin position="1007"/>
        <end position="1025"/>
    </location>
</feature>
<gene>
    <name evidence="18" type="ORF">ACJMK2_024055</name>
</gene>
<accession>A0ABD3T7I4</accession>
<dbReference type="SMART" id="SM00191">
    <property type="entry name" value="Int_alpha"/>
    <property type="match status" value="4"/>
</dbReference>
<dbReference type="Pfam" id="PF20806">
    <property type="entry name" value="Integrin_A_Ig_3"/>
    <property type="match status" value="1"/>
</dbReference>
<dbReference type="Gene3D" id="2.130.10.130">
    <property type="entry name" value="Integrin alpha, N-terminal"/>
    <property type="match status" value="1"/>
</dbReference>
<evidence type="ECO:0000259" key="15">
    <source>
        <dbReference type="Pfam" id="PF08441"/>
    </source>
</evidence>
<evidence type="ECO:0000313" key="18">
    <source>
        <dbReference type="EMBL" id="KAL3832408.1"/>
    </source>
</evidence>
<dbReference type="PROSITE" id="PS00242">
    <property type="entry name" value="INTEGRIN_ALPHA"/>
    <property type="match status" value="1"/>
</dbReference>
<evidence type="ECO:0000256" key="3">
    <source>
        <dbReference type="ARBA" id="ARBA00022692"/>
    </source>
</evidence>
<feature type="repeat" description="FG-GAP" evidence="12">
    <location>
        <begin position="40"/>
        <end position="103"/>
    </location>
</feature>
<keyword evidence="7 13" id="KW-1133">Transmembrane helix</keyword>
<dbReference type="Gene3D" id="1.20.5.930">
    <property type="entry name" value="Bicelle-embedded integrin alpha(iib) transmembrane segment"/>
    <property type="match status" value="1"/>
</dbReference>
<keyword evidence="5" id="KW-0677">Repeat</keyword>
<feature type="domain" description="Integrin alpha third immunoglobulin-like" evidence="17">
    <location>
        <begin position="807"/>
        <end position="963"/>
    </location>
</feature>
<comment type="subcellular location">
    <subcellularLocation>
        <location evidence="1 13">Membrane</location>
        <topology evidence="1 13">Single-pass type I membrane protein</topology>
    </subcellularLocation>
</comment>
<evidence type="ECO:0000256" key="12">
    <source>
        <dbReference type="PROSITE-ProRule" id="PRU00803"/>
    </source>
</evidence>
<evidence type="ECO:0000256" key="9">
    <source>
        <dbReference type="ARBA" id="ARBA00023136"/>
    </source>
</evidence>
<dbReference type="GO" id="GO:0007155">
    <property type="term" value="P:cell adhesion"/>
    <property type="evidence" value="ECO:0007669"/>
    <property type="project" value="UniProtKB-KW"/>
</dbReference>
<dbReference type="GO" id="GO:0016020">
    <property type="term" value="C:membrane"/>
    <property type="evidence" value="ECO:0007669"/>
    <property type="project" value="UniProtKB-SubCell"/>
</dbReference>
<dbReference type="InterPro" id="IPR013519">
    <property type="entry name" value="Int_alpha_beta-p"/>
</dbReference>
<dbReference type="Gene3D" id="2.60.40.1460">
    <property type="entry name" value="Integrin domains. Chain A, domain 2"/>
    <property type="match status" value="1"/>
</dbReference>
<dbReference type="EMBL" id="JBJQND010000019">
    <property type="protein sequence ID" value="KAL3832408.1"/>
    <property type="molecule type" value="Genomic_DNA"/>
</dbReference>
<keyword evidence="9 13" id="KW-0472">Membrane</keyword>
<keyword evidence="6 13" id="KW-0130">Cell adhesion</keyword>
<dbReference type="SUPFAM" id="SSF69179">
    <property type="entry name" value="Integrin domains"/>
    <property type="match status" value="3"/>
</dbReference>
<feature type="repeat" description="FG-GAP" evidence="12">
    <location>
        <begin position="281"/>
        <end position="344"/>
    </location>
</feature>
<protein>
    <recommendedName>
        <fullName evidence="20">Integrin alpha-2 domain-containing protein</fullName>
    </recommendedName>
</protein>
<dbReference type="SUPFAM" id="SSF69318">
    <property type="entry name" value="Integrin alpha N-terminal domain"/>
    <property type="match status" value="1"/>
</dbReference>
<dbReference type="GO" id="GO:0007229">
    <property type="term" value="P:integrin-mediated signaling pathway"/>
    <property type="evidence" value="ECO:0007669"/>
    <property type="project" value="UniProtKB-KW"/>
</dbReference>
<keyword evidence="11" id="KW-0325">Glycoprotein</keyword>
<dbReference type="InterPro" id="IPR013649">
    <property type="entry name" value="Integrin_alpha_Ig-like_1"/>
</dbReference>
<organism evidence="18 19">
    <name type="scientific">Sinanodonta woodiana</name>
    <name type="common">Chinese pond mussel</name>
    <name type="synonym">Anodonta woodiana</name>
    <dbReference type="NCBI Taxonomy" id="1069815"/>
    <lineage>
        <taxon>Eukaryota</taxon>
        <taxon>Metazoa</taxon>
        <taxon>Spiralia</taxon>
        <taxon>Lophotrochozoa</taxon>
        <taxon>Mollusca</taxon>
        <taxon>Bivalvia</taxon>
        <taxon>Autobranchia</taxon>
        <taxon>Heteroconchia</taxon>
        <taxon>Palaeoheterodonta</taxon>
        <taxon>Unionida</taxon>
        <taxon>Unionoidea</taxon>
        <taxon>Unionidae</taxon>
        <taxon>Unioninae</taxon>
        <taxon>Sinanodonta</taxon>
    </lineage>
</organism>
<dbReference type="Pfam" id="PF08441">
    <property type="entry name" value="Integrin_A_Ig_1"/>
    <property type="match status" value="1"/>
</dbReference>
<evidence type="ECO:0000256" key="14">
    <source>
        <dbReference type="SAM" id="MobiDB-lite"/>
    </source>
</evidence>
<name>A0ABD3T7I4_SINWO</name>
<dbReference type="PANTHER" id="PTHR23220:SF134">
    <property type="entry name" value="INTEGRIN ALPHA-2 DOMAIN-CONTAINING PROTEIN"/>
    <property type="match status" value="1"/>
</dbReference>
<dbReference type="InterPro" id="IPR000413">
    <property type="entry name" value="Integrin_alpha"/>
</dbReference>
<dbReference type="PANTHER" id="PTHR23220">
    <property type="entry name" value="INTEGRIN ALPHA"/>
    <property type="match status" value="1"/>
</dbReference>
<keyword evidence="10 13" id="KW-0675">Receptor</keyword>
<dbReference type="InterPro" id="IPR048285">
    <property type="entry name" value="Integrin_alpha_Ig-like_2"/>
</dbReference>
<reference evidence="18 19" key="1">
    <citation type="submission" date="2024-11" db="EMBL/GenBank/DDBJ databases">
        <title>Chromosome-level genome assembly of the freshwater bivalve Anodonta woodiana.</title>
        <authorList>
            <person name="Chen X."/>
        </authorList>
    </citation>
    <scope>NUCLEOTIDE SEQUENCE [LARGE SCALE GENOMIC DNA]</scope>
    <source>
        <strain evidence="18">MN2024</strain>
        <tissue evidence="18">Gills</tissue>
    </source>
</reference>
<dbReference type="InterPro" id="IPR018184">
    <property type="entry name" value="Integrin_alpha_C_CS"/>
</dbReference>
<evidence type="ECO:0000256" key="5">
    <source>
        <dbReference type="ARBA" id="ARBA00022737"/>
    </source>
</evidence>
<dbReference type="InterPro" id="IPR013517">
    <property type="entry name" value="FG-GAP"/>
</dbReference>
<dbReference type="InterPro" id="IPR028994">
    <property type="entry name" value="Integrin_alpha_N"/>
</dbReference>
<evidence type="ECO:0008006" key="20">
    <source>
        <dbReference type="Google" id="ProtNLM"/>
    </source>
</evidence>
<evidence type="ECO:0000256" key="10">
    <source>
        <dbReference type="ARBA" id="ARBA00023170"/>
    </source>
</evidence>
<dbReference type="PROSITE" id="PS51470">
    <property type="entry name" value="FG_GAP"/>
    <property type="match status" value="4"/>
</dbReference>
<comment type="similarity">
    <text evidence="2 13">Belongs to the integrin alpha chain family.</text>
</comment>
<evidence type="ECO:0000256" key="11">
    <source>
        <dbReference type="ARBA" id="ARBA00023180"/>
    </source>
</evidence>
<proteinExistence type="inferred from homology"/>
<dbReference type="Gene3D" id="2.60.40.1510">
    <property type="entry name" value="ntegrin, alpha v. Chain A, domain 3"/>
    <property type="match status" value="1"/>
</dbReference>
<evidence type="ECO:0000256" key="13">
    <source>
        <dbReference type="RuleBase" id="RU003762"/>
    </source>
</evidence>
<dbReference type="PRINTS" id="PR01185">
    <property type="entry name" value="INTEGRINA"/>
</dbReference>
<sequence length="1046" mass="115996">MEVLIDECVHSFKMWRPLFFVIMYFMHFTTSDAFNIFEEGALVFTGGNLRDSYFGYTVAIHSDAGSDKWIFVGAPRDNDVALPFIDRPGVLYRCNINNKFCQSLIAVCAHRWYDQKQLPVAANLYQPHHFQNGICYETVVSRLMYWSKYPLLTLQGQNIETKPGPQGPVNYYNWGFGALGIAVHYIGTPQGDLLMGSPGLQSWTGGFINLRRNNASYSKNSQVPTDTSELIGYAVSSGKYFGDKAVYIAAGGPRLDLSGKVLFFKLDGTSYDVNQPVLILNGDENGQMSQLGSYFGSALASADVNKDTFDDLLVGAPMFASKEAFGLDEGRVFVYLGTSVLGQFQLQESLLKGSDGLRARFGTTITSLGDINMDGYTDIAVGAPYEDENVGCVYIYNGYTGGLWSTYTQRISGKSIQSGLRGFGISFSRAIDTNGDLVNDFAVGAFLSSNVVLLQSRPVIQLEGEIELGFGKITVLQVPTLQNCTMDTNKTYPCFEFEVSFKFPSSVVTRAIVLDVTASVDTLKEPQLNRLSFFQNNVESPKATFRLSVGNGIKTRTPEIKVLVKSTSDLVTPIRFHADYELKNVTLYQPGPVLPIINLFDGSQAKQPIKSITKEIEFQKDCPNNDCNTNLHLSVKADLKRESELFIDELAFLKLNVSITKTGDPAYGTSLTMTFPKSFKYKRIEKIGGETDIQCGFNIEEPKTVAEVSGVRSIDTSPKNETVIVCSYGNPMRQDAGVTFQVVLVPFVYTENNFQFFFNATTQSNEIIFSDNSATISLLGKRKVVTDFNGLSRPDSVSMRAGRNTYEVKHIFDLHNQGPSSMPEASMYLKYPYVTIKRKNYLRLLEEPSVTCPGSCQINCVMINTTKFSIATFKNEISGSKEVKSFDCSADNCLLYKCLIRNILPRKSAVVSVTFEMNIELPNVLSPGKTSEIVSTAIVRIANATNIVFNTLNHGTEIQTRIIPMSPPPKPIAWWIILVSALGGLLLIVILVLILWRCGFFKRKTRKELERRKSEDSKRLARGDPNDGQGITKGEKEETGNETKAA</sequence>
<evidence type="ECO:0000256" key="2">
    <source>
        <dbReference type="ARBA" id="ARBA00008054"/>
    </source>
</evidence>
<comment type="caution">
    <text evidence="18">The sequence shown here is derived from an EMBL/GenBank/DDBJ whole genome shotgun (WGS) entry which is preliminary data.</text>
</comment>
<feature type="domain" description="Integrin alpha first immunoglubulin-like" evidence="15">
    <location>
        <begin position="456"/>
        <end position="607"/>
    </location>
</feature>
<keyword evidence="3 13" id="KW-0812">Transmembrane</keyword>
<evidence type="ECO:0000256" key="7">
    <source>
        <dbReference type="ARBA" id="ARBA00022989"/>
    </source>
</evidence>
<evidence type="ECO:0000256" key="8">
    <source>
        <dbReference type="ARBA" id="ARBA00023037"/>
    </source>
</evidence>
<feature type="domain" description="Integrin alpha second immunoglobulin-like" evidence="16">
    <location>
        <begin position="622"/>
        <end position="766"/>
    </location>
</feature>
<evidence type="ECO:0000259" key="17">
    <source>
        <dbReference type="Pfam" id="PF20806"/>
    </source>
</evidence>
<dbReference type="InterPro" id="IPR032695">
    <property type="entry name" value="Integrin_dom_sf"/>
</dbReference>
<feature type="repeat" description="FG-GAP" evidence="12">
    <location>
        <begin position="409"/>
        <end position="471"/>
    </location>
</feature>
<feature type="compositionally biased region" description="Basic and acidic residues" evidence="14">
    <location>
        <begin position="1033"/>
        <end position="1046"/>
    </location>
</feature>
<dbReference type="Gene3D" id="2.60.40.1530">
    <property type="entry name" value="ntegrin, alpha v. Chain A, domain 4"/>
    <property type="match status" value="1"/>
</dbReference>
<dbReference type="Proteomes" id="UP001634394">
    <property type="component" value="Unassembled WGS sequence"/>
</dbReference>
<evidence type="ECO:0000256" key="6">
    <source>
        <dbReference type="ARBA" id="ARBA00022889"/>
    </source>
</evidence>